<dbReference type="Pfam" id="PF02752">
    <property type="entry name" value="Arrestin_C"/>
    <property type="match status" value="1"/>
</dbReference>
<feature type="compositionally biased region" description="Polar residues" evidence="1">
    <location>
        <begin position="351"/>
        <end position="366"/>
    </location>
</feature>
<gene>
    <name evidence="3" type="ORF">OE88DRAFT_1739297</name>
</gene>
<dbReference type="AlphaFoldDB" id="A0A5C3MN27"/>
<dbReference type="Gene3D" id="2.60.40.640">
    <property type="match status" value="1"/>
</dbReference>
<keyword evidence="4" id="KW-1185">Reference proteome</keyword>
<dbReference type="SUPFAM" id="SSF81296">
    <property type="entry name" value="E set domains"/>
    <property type="match status" value="1"/>
</dbReference>
<feature type="region of interest" description="Disordered" evidence="1">
    <location>
        <begin position="943"/>
        <end position="962"/>
    </location>
</feature>
<reference evidence="3 4" key="1">
    <citation type="journal article" date="2019" name="Nat. Ecol. Evol.">
        <title>Megaphylogeny resolves global patterns of mushroom evolution.</title>
        <authorList>
            <person name="Varga T."/>
            <person name="Krizsan K."/>
            <person name="Foldi C."/>
            <person name="Dima B."/>
            <person name="Sanchez-Garcia M."/>
            <person name="Sanchez-Ramirez S."/>
            <person name="Szollosi G.J."/>
            <person name="Szarkandi J.G."/>
            <person name="Papp V."/>
            <person name="Albert L."/>
            <person name="Andreopoulos W."/>
            <person name="Angelini C."/>
            <person name="Antonin V."/>
            <person name="Barry K.W."/>
            <person name="Bougher N.L."/>
            <person name="Buchanan P."/>
            <person name="Buyck B."/>
            <person name="Bense V."/>
            <person name="Catcheside P."/>
            <person name="Chovatia M."/>
            <person name="Cooper J."/>
            <person name="Damon W."/>
            <person name="Desjardin D."/>
            <person name="Finy P."/>
            <person name="Geml J."/>
            <person name="Haridas S."/>
            <person name="Hughes K."/>
            <person name="Justo A."/>
            <person name="Karasinski D."/>
            <person name="Kautmanova I."/>
            <person name="Kiss B."/>
            <person name="Kocsube S."/>
            <person name="Kotiranta H."/>
            <person name="LaButti K.M."/>
            <person name="Lechner B.E."/>
            <person name="Liimatainen K."/>
            <person name="Lipzen A."/>
            <person name="Lukacs Z."/>
            <person name="Mihaltcheva S."/>
            <person name="Morgado L.N."/>
            <person name="Niskanen T."/>
            <person name="Noordeloos M.E."/>
            <person name="Ohm R.A."/>
            <person name="Ortiz-Santana B."/>
            <person name="Ovrebo C."/>
            <person name="Racz N."/>
            <person name="Riley R."/>
            <person name="Savchenko A."/>
            <person name="Shiryaev A."/>
            <person name="Soop K."/>
            <person name="Spirin V."/>
            <person name="Szebenyi C."/>
            <person name="Tomsovsky M."/>
            <person name="Tulloss R.E."/>
            <person name="Uehling J."/>
            <person name="Grigoriev I.V."/>
            <person name="Vagvolgyi C."/>
            <person name="Papp T."/>
            <person name="Martin F.M."/>
            <person name="Miettinen O."/>
            <person name="Hibbett D.S."/>
            <person name="Nagy L.G."/>
        </authorList>
    </citation>
    <scope>NUCLEOTIDE SEQUENCE [LARGE SCALE GENOMIC DNA]</scope>
    <source>
        <strain evidence="3 4">OMC1185</strain>
    </source>
</reference>
<feature type="region of interest" description="Disordered" evidence="1">
    <location>
        <begin position="895"/>
        <end position="924"/>
    </location>
</feature>
<feature type="compositionally biased region" description="Low complexity" evidence="1">
    <location>
        <begin position="843"/>
        <end position="865"/>
    </location>
</feature>
<feature type="compositionally biased region" description="Low complexity" evidence="1">
    <location>
        <begin position="617"/>
        <end position="637"/>
    </location>
</feature>
<accession>A0A5C3MN27</accession>
<evidence type="ECO:0000313" key="3">
    <source>
        <dbReference type="EMBL" id="TFK46684.1"/>
    </source>
</evidence>
<feature type="region of interest" description="Disordered" evidence="1">
    <location>
        <begin position="351"/>
        <end position="441"/>
    </location>
</feature>
<evidence type="ECO:0000256" key="1">
    <source>
        <dbReference type="SAM" id="MobiDB-lite"/>
    </source>
</evidence>
<dbReference type="EMBL" id="ML213528">
    <property type="protein sequence ID" value="TFK46684.1"/>
    <property type="molecule type" value="Genomic_DNA"/>
</dbReference>
<proteinExistence type="predicted"/>
<sequence length="962" mass="102200">MSQAKLTLRPPPNVEFVLGYPGIPPSGADRPQAAVKGTLELRVGPQGIKAKWVRIELRKVETLPGGGTLSTYYDFVGQSPINLWQSSDDYGTLHTQDFPFYIRVPESIPPSLALERGAGIRYELVAMACLKGKKGFFRRTKAVTITTMSPVVIDKHELHSTWPIYCQPEIRNVTQDGVILTVERSNTCYGPGDRVSVFATVKSDTLHTIILRGFEFVLREHVVFRAGPQATGKKAAPQVKVSIVGEQKVPVNATLYGGTQHRAELACMIPQNHTSATLNSARHIDITYHLGVKALMGTGKPLIMDLPVVVSNWPRSVSAEAVRRIGPAPSLSLGAHNASSVVPAQPRTVAAQNSSWTLNQQNPQRQDQARPYSTAPVNGFGQQNQQSGNADEFGVVQPAGMNGNTSAGGRPGTGYSATGVPQPDAAANARRPRSGSSAHGANRFTIMNANDQDLQQINAASTYSRIPNAGSPANAWPSAEAEKQRLYESAKAQVERAQGGNSPPSTQTTHPRVKHQDAGPIMKADVMPPRGTGSPWQAAEEEKVRLYTQAQINAMKHQGYEAYSPPSTANGAPASGHGHSPSFSSLNGALAAHTMSPGAAMYSHAMSQVGRPMSSQPNGRANANGSASSGSAHASPPVHAPTPKYPTADQEKEMLKRYEQAKNAVEMRQAVEMANDGQAAQDAPPYDMPGSSSQAPPQAMSPPMHTDGLPPAFDSSDPMAHLPEKERMRRHYEAQDAAAASGPSNGPDAPAYSPPSSPWQPEASSVGNGLSEKEIMRRRYEAQDAAALAGGDPPQPPPRANSLSQQPRSPPPLPPSYGNTNRPLTAAEEKALLRAQYEAEDQGAGSSTATASAGPSSFPVPDYNAVPPPPPLAPRPPADYIHETQVEDARLRGSIIPPTSAPISRATSVAVAAPSSPPPVPESNFGLDFRPFSPFHLPLGSVEEMNAHSTSPPPPLPPKVPL</sequence>
<feature type="region of interest" description="Disordered" evidence="1">
    <location>
        <begin position="489"/>
        <end position="515"/>
    </location>
</feature>
<evidence type="ECO:0000259" key="2">
    <source>
        <dbReference type="Pfam" id="PF02752"/>
    </source>
</evidence>
<dbReference type="PANTHER" id="PTHR36419">
    <property type="entry name" value="ARRESTIN FAMILY PROTEIN 1"/>
    <property type="match status" value="1"/>
</dbReference>
<dbReference type="InterPro" id="IPR014756">
    <property type="entry name" value="Ig_E-set"/>
</dbReference>
<feature type="compositionally biased region" description="Basic and acidic residues" evidence="1">
    <location>
        <begin position="771"/>
        <end position="782"/>
    </location>
</feature>
<feature type="compositionally biased region" description="Polar residues" evidence="1">
    <location>
        <begin position="499"/>
        <end position="510"/>
    </location>
</feature>
<feature type="region of interest" description="Disordered" evidence="1">
    <location>
        <begin position="674"/>
        <end position="878"/>
    </location>
</feature>
<name>A0A5C3MN27_9AGAM</name>
<organism evidence="3 4">
    <name type="scientific">Heliocybe sulcata</name>
    <dbReference type="NCBI Taxonomy" id="5364"/>
    <lineage>
        <taxon>Eukaryota</taxon>
        <taxon>Fungi</taxon>
        <taxon>Dikarya</taxon>
        <taxon>Basidiomycota</taxon>
        <taxon>Agaricomycotina</taxon>
        <taxon>Agaricomycetes</taxon>
        <taxon>Gloeophyllales</taxon>
        <taxon>Gloeophyllaceae</taxon>
        <taxon>Heliocybe</taxon>
    </lineage>
</organism>
<feature type="region of interest" description="Disordered" evidence="1">
    <location>
        <begin position="608"/>
        <end position="646"/>
    </location>
</feature>
<feature type="region of interest" description="Disordered" evidence="1">
    <location>
        <begin position="561"/>
        <end position="581"/>
    </location>
</feature>
<dbReference type="InterPro" id="IPR053060">
    <property type="entry name" value="Cytokinesis_Signaling_Reg"/>
</dbReference>
<protein>
    <recommendedName>
        <fullName evidence="2">Arrestin C-terminal-like domain-containing protein</fullName>
    </recommendedName>
</protein>
<dbReference type="GO" id="GO:0000935">
    <property type="term" value="C:division septum"/>
    <property type="evidence" value="ECO:0007669"/>
    <property type="project" value="TreeGrafter"/>
</dbReference>
<dbReference type="PANTHER" id="PTHR36419:SF1">
    <property type="entry name" value="RHO1 GEF LOCALIZING PROTEIN 1"/>
    <property type="match status" value="1"/>
</dbReference>
<dbReference type="GO" id="GO:0000917">
    <property type="term" value="P:division septum assembly"/>
    <property type="evidence" value="ECO:0007669"/>
    <property type="project" value="TreeGrafter"/>
</dbReference>
<dbReference type="Proteomes" id="UP000305948">
    <property type="component" value="Unassembled WGS sequence"/>
</dbReference>
<feature type="compositionally biased region" description="Low complexity" evidence="1">
    <location>
        <begin position="378"/>
        <end position="389"/>
    </location>
</feature>
<dbReference type="OrthoDB" id="4001642at2759"/>
<feature type="compositionally biased region" description="Basic and acidic residues" evidence="1">
    <location>
        <begin position="722"/>
        <end position="734"/>
    </location>
</feature>
<dbReference type="InterPro" id="IPR014752">
    <property type="entry name" value="Arrestin-like_C"/>
</dbReference>
<dbReference type="InterPro" id="IPR011022">
    <property type="entry name" value="Arrestin_C-like"/>
</dbReference>
<evidence type="ECO:0000313" key="4">
    <source>
        <dbReference type="Proteomes" id="UP000305948"/>
    </source>
</evidence>
<feature type="compositionally biased region" description="Pro residues" evidence="1">
    <location>
        <begin position="866"/>
        <end position="877"/>
    </location>
</feature>
<feature type="compositionally biased region" description="Low complexity" evidence="1">
    <location>
        <begin position="691"/>
        <end position="704"/>
    </location>
</feature>
<feature type="domain" description="Arrestin C-terminal-like" evidence="2">
    <location>
        <begin position="176"/>
        <end position="311"/>
    </location>
</feature>
<feature type="compositionally biased region" description="Pro residues" evidence="1">
    <location>
        <begin position="951"/>
        <end position="962"/>
    </location>
</feature>